<keyword evidence="2 5" id="KW-0808">Transferase</keyword>
<dbReference type="Gene3D" id="3.60.120.10">
    <property type="entry name" value="Anthranilate synthase"/>
    <property type="match status" value="1"/>
</dbReference>
<dbReference type="PRINTS" id="PR00095">
    <property type="entry name" value="ANTSNTHASEI"/>
</dbReference>
<dbReference type="PANTHER" id="PTHR11236:SF18">
    <property type="entry name" value="AMINODEOXYCHORISMATE SYNTHASE"/>
    <property type="match status" value="1"/>
</dbReference>
<gene>
    <name evidence="5" type="ORF">ABIC55_000127</name>
</gene>
<organism evidence="5 6">
    <name type="scientific">Sporosarcina psychrophila</name>
    <name type="common">Bacillus psychrophilus</name>
    <dbReference type="NCBI Taxonomy" id="1476"/>
    <lineage>
        <taxon>Bacteria</taxon>
        <taxon>Bacillati</taxon>
        <taxon>Bacillota</taxon>
        <taxon>Bacilli</taxon>
        <taxon>Bacillales</taxon>
        <taxon>Caryophanaceae</taxon>
        <taxon>Sporosarcina</taxon>
    </lineage>
</organism>
<dbReference type="RefSeq" id="WP_354311898.1">
    <property type="nucleotide sequence ID" value="NZ_JBEPME010000001.1"/>
</dbReference>
<evidence type="ECO:0000313" key="5">
    <source>
        <dbReference type="EMBL" id="MET3655043.1"/>
    </source>
</evidence>
<dbReference type="EC" id="2.6.1.85" evidence="1"/>
<proteinExistence type="predicted"/>
<name>A0ABV2K4S3_SPOPS</name>
<dbReference type="Pfam" id="PF00425">
    <property type="entry name" value="Chorismate_bind"/>
    <property type="match status" value="1"/>
</dbReference>
<feature type="domain" description="Chorismate-utilising enzyme C-terminal" evidence="3">
    <location>
        <begin position="228"/>
        <end position="481"/>
    </location>
</feature>
<evidence type="ECO:0000259" key="4">
    <source>
        <dbReference type="Pfam" id="PF04715"/>
    </source>
</evidence>
<evidence type="ECO:0000313" key="6">
    <source>
        <dbReference type="Proteomes" id="UP001549104"/>
    </source>
</evidence>
<dbReference type="InterPro" id="IPR005802">
    <property type="entry name" value="ADC_synth_comp_1"/>
</dbReference>
<dbReference type="InterPro" id="IPR005801">
    <property type="entry name" value="ADC_synthase"/>
</dbReference>
<dbReference type="Proteomes" id="UP001549104">
    <property type="component" value="Unassembled WGS sequence"/>
</dbReference>
<feature type="domain" description="Anthranilate synthase component I N-terminal" evidence="4">
    <location>
        <begin position="36"/>
        <end position="176"/>
    </location>
</feature>
<evidence type="ECO:0000259" key="3">
    <source>
        <dbReference type="Pfam" id="PF00425"/>
    </source>
</evidence>
<dbReference type="SUPFAM" id="SSF56322">
    <property type="entry name" value="ADC synthase"/>
    <property type="match status" value="1"/>
</dbReference>
<evidence type="ECO:0000256" key="1">
    <source>
        <dbReference type="ARBA" id="ARBA00013139"/>
    </source>
</evidence>
<evidence type="ECO:0000256" key="2">
    <source>
        <dbReference type="ARBA" id="ARBA00022679"/>
    </source>
</evidence>
<keyword evidence="5" id="KW-0032">Aminotransferase</keyword>
<protein>
    <recommendedName>
        <fullName evidence="1">aminodeoxychorismate synthase</fullName>
        <ecNumber evidence="1">2.6.1.85</ecNumber>
    </recommendedName>
</protein>
<dbReference type="PANTHER" id="PTHR11236">
    <property type="entry name" value="AMINOBENZOATE/ANTHRANILATE SYNTHASE"/>
    <property type="match status" value="1"/>
</dbReference>
<dbReference type="InterPro" id="IPR006805">
    <property type="entry name" value="Anth_synth_I_N"/>
</dbReference>
<dbReference type="NCBIfam" id="TIGR00553">
    <property type="entry name" value="pabB"/>
    <property type="match status" value="1"/>
</dbReference>
<dbReference type="Pfam" id="PF04715">
    <property type="entry name" value="Anth_synt_I_N"/>
    <property type="match status" value="1"/>
</dbReference>
<accession>A0ABV2K4S3</accession>
<comment type="caution">
    <text evidence="5">The sequence shown here is derived from an EMBL/GenBank/DDBJ whole genome shotgun (WGS) entry which is preliminary data.</text>
</comment>
<dbReference type="GO" id="GO:0046820">
    <property type="term" value="F:4-amino-4-deoxychorismate synthase activity"/>
    <property type="evidence" value="ECO:0007669"/>
    <property type="project" value="UniProtKB-EC"/>
</dbReference>
<dbReference type="InterPro" id="IPR019999">
    <property type="entry name" value="Anth_synth_I-like"/>
</dbReference>
<dbReference type="InterPro" id="IPR015890">
    <property type="entry name" value="Chorismate_C"/>
</dbReference>
<sequence length="517" mass="58166">MTNIPEISIVPRGMSREMSTALPTVKVLSRKLLNFVEPEEVFQHFFAEEAYAFWLDSSRVESDLSRFSFMGATNGPLSKVIKYDSKTQLVQISDAQGQTELTEDIFNYIDSEIHKMQQHSNELPFDFNGGFVGYFGYELKAECGANEHHVSSNPDALFILADRLIAFDHKERCIYLVSIVPYNAPTSASEWFDATEQQLQNVPSIAPVEVTNNDTRTPLNFELSQSYAQYVKKIEECKKYITEGETYEVCLTNRININEHFNPLVTYRILRNINPAPYSSFLKFGELSVLCSSPERFLKIDQDRVVEAKPIKGTIARGKNIEDDLRLAEILRTSEKDRAENLMIVDLLRNDLGLVCDIGSVHVPKLMAIESYQTVHQLVSTIKGTLRAELTAIDCIRSAFPGGSMTGAPKIRTMDYIDKLETNARGIYSGAIGFLSLNGTTDLNIVIRTIIMTPEQATVGVGGAITILSDPEREFEETLLKGRALVKALTISQFGKFDKKLYTFNDPHMDSLFNKLL</sequence>
<dbReference type="EMBL" id="JBEPME010000001">
    <property type="protein sequence ID" value="MET3655043.1"/>
    <property type="molecule type" value="Genomic_DNA"/>
</dbReference>
<reference evidence="5 6" key="1">
    <citation type="submission" date="2024-06" db="EMBL/GenBank/DDBJ databases">
        <title>Sorghum-associated microbial communities from plants grown in Nebraska, USA.</title>
        <authorList>
            <person name="Schachtman D."/>
        </authorList>
    </citation>
    <scope>NUCLEOTIDE SEQUENCE [LARGE SCALE GENOMIC DNA]</scope>
    <source>
        <strain evidence="5 6">1288</strain>
    </source>
</reference>
<keyword evidence="6" id="KW-1185">Reference proteome</keyword>